<dbReference type="EMBL" id="GBXM01087232">
    <property type="protein sequence ID" value="JAH21345.1"/>
    <property type="molecule type" value="Transcribed_RNA"/>
</dbReference>
<evidence type="ECO:0000313" key="1">
    <source>
        <dbReference type="EMBL" id="JAH21345.1"/>
    </source>
</evidence>
<accession>A0A0E9QYP0</accession>
<protein>
    <submittedName>
        <fullName evidence="1">Uncharacterized protein</fullName>
    </submittedName>
</protein>
<name>A0A0E9QYP0_ANGAN</name>
<proteinExistence type="predicted"/>
<reference evidence="1" key="1">
    <citation type="submission" date="2014-11" db="EMBL/GenBank/DDBJ databases">
        <authorList>
            <person name="Amaro Gonzalez C."/>
        </authorList>
    </citation>
    <scope>NUCLEOTIDE SEQUENCE</scope>
</reference>
<dbReference type="AlphaFoldDB" id="A0A0E9QYP0"/>
<organism evidence="1">
    <name type="scientific">Anguilla anguilla</name>
    <name type="common">European freshwater eel</name>
    <name type="synonym">Muraena anguilla</name>
    <dbReference type="NCBI Taxonomy" id="7936"/>
    <lineage>
        <taxon>Eukaryota</taxon>
        <taxon>Metazoa</taxon>
        <taxon>Chordata</taxon>
        <taxon>Craniata</taxon>
        <taxon>Vertebrata</taxon>
        <taxon>Euteleostomi</taxon>
        <taxon>Actinopterygii</taxon>
        <taxon>Neopterygii</taxon>
        <taxon>Teleostei</taxon>
        <taxon>Anguilliformes</taxon>
        <taxon>Anguillidae</taxon>
        <taxon>Anguilla</taxon>
    </lineage>
</organism>
<reference evidence="1" key="2">
    <citation type="journal article" date="2015" name="Fish Shellfish Immunol.">
        <title>Early steps in the European eel (Anguilla anguilla)-Vibrio vulnificus interaction in the gills: Role of the RtxA13 toxin.</title>
        <authorList>
            <person name="Callol A."/>
            <person name="Pajuelo D."/>
            <person name="Ebbesson L."/>
            <person name="Teles M."/>
            <person name="MacKenzie S."/>
            <person name="Amaro C."/>
        </authorList>
    </citation>
    <scope>NUCLEOTIDE SEQUENCE</scope>
</reference>
<sequence length="65" mass="7762">MDKNMWTAEHRTHMCLFNISFQNHGHYYGVGPPLLLEQPPLFWEGFPFNFGTWLWGFASIKPQEY</sequence>